<evidence type="ECO:0000256" key="5">
    <source>
        <dbReference type="ARBA" id="ARBA00022737"/>
    </source>
</evidence>
<dbReference type="PANTHER" id="PTHR13131:SF5">
    <property type="entry name" value="CYSTINOSIN"/>
    <property type="match status" value="1"/>
</dbReference>
<feature type="transmembrane region" description="Helical" evidence="12">
    <location>
        <begin position="151"/>
        <end position="171"/>
    </location>
</feature>
<evidence type="ECO:0000256" key="2">
    <source>
        <dbReference type="ARBA" id="ARBA00006855"/>
    </source>
</evidence>
<feature type="transmembrane region" description="Helical" evidence="12">
    <location>
        <begin position="71"/>
        <end position="88"/>
    </location>
</feature>
<evidence type="ECO:0000256" key="6">
    <source>
        <dbReference type="ARBA" id="ARBA00022847"/>
    </source>
</evidence>
<dbReference type="VEuPathDB" id="VectorBase:BGLAX_035943"/>
<feature type="transmembrane region" description="Helical" evidence="12">
    <location>
        <begin position="178"/>
        <end position="199"/>
    </location>
</feature>
<feature type="transmembrane region" description="Helical" evidence="12">
    <location>
        <begin position="205"/>
        <end position="226"/>
    </location>
</feature>
<dbReference type="GO" id="GO:0015184">
    <property type="term" value="F:L-cystine transmembrane transporter activity"/>
    <property type="evidence" value="ECO:0007669"/>
    <property type="project" value="TreeGrafter"/>
</dbReference>
<dbReference type="Gene3D" id="1.20.1280.290">
    <property type="match status" value="2"/>
</dbReference>
<protein>
    <recommendedName>
        <fullName evidence="11">Cystinosin homolog</fullName>
    </recommendedName>
</protein>
<feature type="transmembrane region" description="Helical" evidence="12">
    <location>
        <begin position="100"/>
        <end position="128"/>
    </location>
</feature>
<feature type="transmembrane region" description="Helical" evidence="12">
    <location>
        <begin position="281"/>
        <end position="302"/>
    </location>
</feature>
<comment type="similarity">
    <text evidence="2">Belongs to the cystinosin family.</text>
</comment>
<dbReference type="EnsemblMetazoa" id="BGLB005288-RF">
    <property type="protein sequence ID" value="BGLB005288-PF"/>
    <property type="gene ID" value="BGLB005288"/>
</dbReference>
<dbReference type="PANTHER" id="PTHR13131">
    <property type="entry name" value="CYSTINOSIN"/>
    <property type="match status" value="1"/>
</dbReference>
<evidence type="ECO:0000256" key="4">
    <source>
        <dbReference type="ARBA" id="ARBA00022692"/>
    </source>
</evidence>
<dbReference type="AlphaFoldDB" id="A0A2C9JNI0"/>
<dbReference type="GO" id="GO:0005765">
    <property type="term" value="C:lysosomal membrane"/>
    <property type="evidence" value="ECO:0007669"/>
    <property type="project" value="UniProtKB-SubCell"/>
</dbReference>
<keyword evidence="8 12" id="KW-0472">Membrane</keyword>
<evidence type="ECO:0000256" key="11">
    <source>
        <dbReference type="ARBA" id="ARBA00074957"/>
    </source>
</evidence>
<keyword evidence="3" id="KW-0813">Transport</keyword>
<dbReference type="Proteomes" id="UP000076420">
    <property type="component" value="Unassembled WGS sequence"/>
</dbReference>
<dbReference type="OrthoDB" id="75720at2759"/>
<keyword evidence="5" id="KW-0677">Repeat</keyword>
<dbReference type="FunFam" id="1.20.1280.290:FF:000018">
    <property type="entry name" value="Cystinosin homolog"/>
    <property type="match status" value="1"/>
</dbReference>
<dbReference type="GO" id="GO:0015293">
    <property type="term" value="F:symporter activity"/>
    <property type="evidence" value="ECO:0007669"/>
    <property type="project" value="UniProtKB-KW"/>
</dbReference>
<evidence type="ECO:0000256" key="7">
    <source>
        <dbReference type="ARBA" id="ARBA00022989"/>
    </source>
</evidence>
<keyword evidence="7 12" id="KW-1133">Transmembrane helix</keyword>
<keyword evidence="6" id="KW-0769">Symport</keyword>
<feature type="transmembrane region" description="Helical" evidence="12">
    <location>
        <begin position="247"/>
        <end position="266"/>
    </location>
</feature>
<evidence type="ECO:0000313" key="13">
    <source>
        <dbReference type="EnsemblMetazoa" id="BGLB005288-PF"/>
    </source>
</evidence>
<comment type="subcellular location">
    <subcellularLocation>
        <location evidence="1">Lysosome membrane</location>
        <topology evidence="1">Multi-pass membrane protein</topology>
    </subcellularLocation>
</comment>
<dbReference type="VEuPathDB" id="VectorBase:BGLB005288"/>
<organism evidence="13 14">
    <name type="scientific">Biomphalaria glabrata</name>
    <name type="common">Bloodfluke planorb</name>
    <name type="synonym">Freshwater snail</name>
    <dbReference type="NCBI Taxonomy" id="6526"/>
    <lineage>
        <taxon>Eukaryota</taxon>
        <taxon>Metazoa</taxon>
        <taxon>Spiralia</taxon>
        <taxon>Lophotrochozoa</taxon>
        <taxon>Mollusca</taxon>
        <taxon>Gastropoda</taxon>
        <taxon>Heterobranchia</taxon>
        <taxon>Euthyneura</taxon>
        <taxon>Panpulmonata</taxon>
        <taxon>Hygrophila</taxon>
        <taxon>Lymnaeoidea</taxon>
        <taxon>Planorbidae</taxon>
        <taxon>Biomphalaria</taxon>
    </lineage>
</organism>
<evidence type="ECO:0000256" key="9">
    <source>
        <dbReference type="ARBA" id="ARBA00023228"/>
    </source>
</evidence>
<keyword evidence="9" id="KW-0458">Lysosome</keyword>
<dbReference type="FunFam" id="1.20.1280.290:FF:000016">
    <property type="entry name" value="Cystinosin homolog"/>
    <property type="match status" value="1"/>
</dbReference>
<reference evidence="13" key="1">
    <citation type="submission" date="2020-05" db="UniProtKB">
        <authorList>
            <consortium name="EnsemblMetazoa"/>
        </authorList>
    </citation>
    <scope>IDENTIFICATION</scope>
    <source>
        <strain evidence="13">BB02</strain>
    </source>
</reference>
<name>A0A2C9JNI0_BIOGL</name>
<gene>
    <name evidence="13" type="primary">106061193</name>
</gene>
<keyword evidence="4 12" id="KW-0812">Transmembrane</keyword>
<dbReference type="SMART" id="SM00679">
    <property type="entry name" value="CTNS"/>
    <property type="match status" value="2"/>
</dbReference>
<dbReference type="STRING" id="6526.A0A2C9JNI0"/>
<evidence type="ECO:0000256" key="12">
    <source>
        <dbReference type="SAM" id="Phobius"/>
    </source>
</evidence>
<dbReference type="InterPro" id="IPR005282">
    <property type="entry name" value="LC_transporter"/>
</dbReference>
<evidence type="ECO:0000256" key="8">
    <source>
        <dbReference type="ARBA" id="ARBA00023136"/>
    </source>
</evidence>
<evidence type="ECO:0000256" key="10">
    <source>
        <dbReference type="ARBA" id="ARBA00048473"/>
    </source>
</evidence>
<proteinExistence type="inferred from homology"/>
<evidence type="ECO:0000256" key="3">
    <source>
        <dbReference type="ARBA" id="ARBA00022448"/>
    </source>
</evidence>
<evidence type="ECO:0000256" key="1">
    <source>
        <dbReference type="ARBA" id="ARBA00004155"/>
    </source>
</evidence>
<comment type="catalytic activity">
    <reaction evidence="10">
        <text>L-cystine(out) + H(+)(out) = L-cystine(in) + H(+)(in)</text>
        <dbReference type="Rhea" id="RHEA:66172"/>
        <dbReference type="ChEBI" id="CHEBI:15378"/>
        <dbReference type="ChEBI" id="CHEBI:35491"/>
    </reaction>
    <physiologicalReaction direction="left-to-right" evidence="10">
        <dbReference type="Rhea" id="RHEA:66173"/>
    </physiologicalReaction>
</comment>
<accession>A0A2C9JNI0</accession>
<evidence type="ECO:0000313" key="14">
    <source>
        <dbReference type="Proteomes" id="UP000076420"/>
    </source>
</evidence>
<dbReference type="NCBIfam" id="TIGR00951">
    <property type="entry name" value="2A43"/>
    <property type="match status" value="1"/>
</dbReference>
<dbReference type="Pfam" id="PF04193">
    <property type="entry name" value="PQ-loop"/>
    <property type="match status" value="2"/>
</dbReference>
<sequence length="324" mass="36929">MYHVNQSFLPCFCPVFSDTSLAFVDTWSPPILVEPASARTPPTASDATDAVYSILFTFHDKVMHSAVIDDIASVIGWIYFAAWTLSFYPQVFSNWKRKSVVGLSFDFVLFNMIGFIAYCCFNVGLYWIPSVKAEYFKEHKDGVSPVQINDVFFAIHAVAITLVVIIQCFIYERGAQKISVWSKVLVGFIFLYVIITLILTLSGEMIWLDFLYNFSYIKLVVTCLKYTPQAYLNFKRKSTLGWSIGNVLLDFIGGWLSIIQMFLLAYNGDDWDSIFGNVTKFGLGLVTIVFDSIFIFQHYVLYRGDHSGKYSYSFVLSQQHSKPS</sequence>
<dbReference type="KEGG" id="bgt:106061193"/>
<dbReference type="InterPro" id="IPR006603">
    <property type="entry name" value="PQ-loop_rpt"/>
</dbReference>